<name>A0AAF0GNW7_LATSK</name>
<evidence type="ECO:0000259" key="1">
    <source>
        <dbReference type="PROSITE" id="PS50995"/>
    </source>
</evidence>
<dbReference type="InterPro" id="IPR000835">
    <property type="entry name" value="HTH_MarR-typ"/>
</dbReference>
<dbReference type="GO" id="GO:0006950">
    <property type="term" value="P:response to stress"/>
    <property type="evidence" value="ECO:0007669"/>
    <property type="project" value="TreeGrafter"/>
</dbReference>
<dbReference type="Proteomes" id="UP001179858">
    <property type="component" value="Chromosome"/>
</dbReference>
<evidence type="ECO:0000313" key="3">
    <source>
        <dbReference type="Proteomes" id="UP001179858"/>
    </source>
</evidence>
<dbReference type="EMBL" id="CP122959">
    <property type="protein sequence ID" value="WGI19439.1"/>
    <property type="molecule type" value="Genomic_DNA"/>
</dbReference>
<dbReference type="RefSeq" id="WP_280103062.1">
    <property type="nucleotide sequence ID" value="NZ_CP122959.1"/>
</dbReference>
<dbReference type="PROSITE" id="PS50995">
    <property type="entry name" value="HTH_MARR_2"/>
    <property type="match status" value="1"/>
</dbReference>
<dbReference type="Pfam" id="PF12802">
    <property type="entry name" value="MarR_2"/>
    <property type="match status" value="1"/>
</dbReference>
<gene>
    <name evidence="2" type="ORF">QBD03_01445</name>
</gene>
<dbReference type="GO" id="GO:0003700">
    <property type="term" value="F:DNA-binding transcription factor activity"/>
    <property type="evidence" value="ECO:0007669"/>
    <property type="project" value="InterPro"/>
</dbReference>
<dbReference type="AlphaFoldDB" id="A0AAF0GNW7"/>
<evidence type="ECO:0000313" key="2">
    <source>
        <dbReference type="EMBL" id="WGI19439.1"/>
    </source>
</evidence>
<accession>A0AAF0GNW7</accession>
<sequence length="154" mass="17707">MTQPDNVLEMTTFNHLYQWLTNDLRPFISGISKKHHLTYEQYMLLQIIGDNERVSGSDLAVHQGVSRAAISRRCRELQLLGLINGIARQEPDYRMTYFELTEYGQQVTAELNVAYTKWLENVMSCYGTDKLTTLMQMVNELLKQAKTAKAVVNS</sequence>
<dbReference type="InterPro" id="IPR036388">
    <property type="entry name" value="WH-like_DNA-bd_sf"/>
</dbReference>
<dbReference type="Gene3D" id="1.10.10.10">
    <property type="entry name" value="Winged helix-like DNA-binding domain superfamily/Winged helix DNA-binding domain"/>
    <property type="match status" value="1"/>
</dbReference>
<dbReference type="PANTHER" id="PTHR33164:SF43">
    <property type="entry name" value="HTH-TYPE TRANSCRIPTIONAL REPRESSOR YETL"/>
    <property type="match status" value="1"/>
</dbReference>
<organism evidence="2 3">
    <name type="scientific">Latilactobacillus sakei</name>
    <name type="common">Lactobacillus sakei</name>
    <dbReference type="NCBI Taxonomy" id="1599"/>
    <lineage>
        <taxon>Bacteria</taxon>
        <taxon>Bacillati</taxon>
        <taxon>Bacillota</taxon>
        <taxon>Bacilli</taxon>
        <taxon>Lactobacillales</taxon>
        <taxon>Lactobacillaceae</taxon>
        <taxon>Latilactobacillus</taxon>
    </lineage>
</organism>
<protein>
    <submittedName>
        <fullName evidence="2">MarR family transcriptional regulator</fullName>
    </submittedName>
</protein>
<dbReference type="InterPro" id="IPR039422">
    <property type="entry name" value="MarR/SlyA-like"/>
</dbReference>
<proteinExistence type="predicted"/>
<dbReference type="SUPFAM" id="SSF46785">
    <property type="entry name" value="Winged helix' DNA-binding domain"/>
    <property type="match status" value="1"/>
</dbReference>
<feature type="domain" description="HTH marR-type" evidence="1">
    <location>
        <begin position="10"/>
        <end position="143"/>
    </location>
</feature>
<dbReference type="InterPro" id="IPR036390">
    <property type="entry name" value="WH_DNA-bd_sf"/>
</dbReference>
<dbReference type="PANTHER" id="PTHR33164">
    <property type="entry name" value="TRANSCRIPTIONAL REGULATOR, MARR FAMILY"/>
    <property type="match status" value="1"/>
</dbReference>
<reference evidence="2" key="1">
    <citation type="submission" date="2023-04" db="EMBL/GenBank/DDBJ databases">
        <title>Novel strain of Lactilactobacillus sakei and use thereof.</title>
        <authorList>
            <person name="Kim S.Y."/>
        </authorList>
    </citation>
    <scope>NUCLEOTIDE SEQUENCE</scope>
    <source>
        <strain evidence="2">HUP1</strain>
    </source>
</reference>
<dbReference type="SMART" id="SM00347">
    <property type="entry name" value="HTH_MARR"/>
    <property type="match status" value="1"/>
</dbReference>